<sequence>MKRNQSSEIHAYERPLSLSLLSLETGTALAIVEGFLFLRVCFLFTSIESLRVCYYFELIEVSKSDRIVELDYFVFFGSDLKRNDFLGGSILISADTDPEERKPKLPS</sequence>
<reference evidence="1 2" key="1">
    <citation type="submission" date="2020-02" db="EMBL/GenBank/DDBJ databases">
        <authorList>
            <person name="Ma Q."/>
            <person name="Huang Y."/>
            <person name="Song X."/>
            <person name="Pei D."/>
        </authorList>
    </citation>
    <scope>NUCLEOTIDE SEQUENCE [LARGE SCALE GENOMIC DNA]</scope>
    <source>
        <strain evidence="1">Sxm20200214</strain>
        <tissue evidence="1">Leaf</tissue>
    </source>
</reference>
<comment type="caution">
    <text evidence="1">The sequence shown here is derived from an EMBL/GenBank/DDBJ whole genome shotgun (WGS) entry which is preliminary data.</text>
</comment>
<keyword evidence="2" id="KW-1185">Reference proteome</keyword>
<accession>A0A8X7TQ67</accession>
<name>A0A8X7TQ67_BRACI</name>
<proteinExistence type="predicted"/>
<dbReference type="AlphaFoldDB" id="A0A8X7TQ67"/>
<evidence type="ECO:0000313" key="1">
    <source>
        <dbReference type="EMBL" id="KAG2250247.1"/>
    </source>
</evidence>
<organism evidence="1 2">
    <name type="scientific">Brassica carinata</name>
    <name type="common">Ethiopian mustard</name>
    <name type="synonym">Abyssinian cabbage</name>
    <dbReference type="NCBI Taxonomy" id="52824"/>
    <lineage>
        <taxon>Eukaryota</taxon>
        <taxon>Viridiplantae</taxon>
        <taxon>Streptophyta</taxon>
        <taxon>Embryophyta</taxon>
        <taxon>Tracheophyta</taxon>
        <taxon>Spermatophyta</taxon>
        <taxon>Magnoliopsida</taxon>
        <taxon>eudicotyledons</taxon>
        <taxon>Gunneridae</taxon>
        <taxon>Pentapetalae</taxon>
        <taxon>rosids</taxon>
        <taxon>malvids</taxon>
        <taxon>Brassicales</taxon>
        <taxon>Brassicaceae</taxon>
        <taxon>Brassiceae</taxon>
        <taxon>Brassica</taxon>
    </lineage>
</organism>
<gene>
    <name evidence="1" type="ORF">Bca52824_080383</name>
</gene>
<protein>
    <submittedName>
        <fullName evidence="1">Uncharacterized protein</fullName>
    </submittedName>
</protein>
<dbReference type="EMBL" id="JAAMPC010000016">
    <property type="protein sequence ID" value="KAG2250247.1"/>
    <property type="molecule type" value="Genomic_DNA"/>
</dbReference>
<dbReference type="Proteomes" id="UP000886595">
    <property type="component" value="Unassembled WGS sequence"/>
</dbReference>
<evidence type="ECO:0000313" key="2">
    <source>
        <dbReference type="Proteomes" id="UP000886595"/>
    </source>
</evidence>